<reference evidence="3" key="1">
    <citation type="submission" date="2021-02" db="EMBL/GenBank/DDBJ databases">
        <authorList>
            <person name="Nowell W R."/>
        </authorList>
    </citation>
    <scope>NUCLEOTIDE SEQUENCE</scope>
</reference>
<comment type="caution">
    <text evidence="3">The sequence shown here is derived from an EMBL/GenBank/DDBJ whole genome shotgun (WGS) entry which is preliminary data.</text>
</comment>
<dbReference type="GO" id="GO:0008540">
    <property type="term" value="C:proteasome regulatory particle, base subcomplex"/>
    <property type="evidence" value="ECO:0007669"/>
    <property type="project" value="TreeGrafter"/>
</dbReference>
<proteinExistence type="predicted"/>
<gene>
    <name evidence="3" type="ORF">UJA718_LOCUS45448</name>
</gene>
<dbReference type="GO" id="GO:0043161">
    <property type="term" value="P:proteasome-mediated ubiquitin-dependent protein catabolic process"/>
    <property type="evidence" value="ECO:0007669"/>
    <property type="project" value="TreeGrafter"/>
</dbReference>
<dbReference type="PANTHER" id="PTHR10943">
    <property type="entry name" value="26S PROTEASOME NON-ATPASE REGULATORY SUBUNIT"/>
    <property type="match status" value="1"/>
</dbReference>
<dbReference type="EMBL" id="CAJOBP010076220">
    <property type="protein sequence ID" value="CAF4899400.1"/>
    <property type="molecule type" value="Genomic_DNA"/>
</dbReference>
<dbReference type="GO" id="GO:0034515">
    <property type="term" value="C:proteasome storage granule"/>
    <property type="evidence" value="ECO:0007669"/>
    <property type="project" value="TreeGrafter"/>
</dbReference>
<evidence type="ECO:0000259" key="2">
    <source>
        <dbReference type="Pfam" id="PF21505"/>
    </source>
</evidence>
<sequence>SDVSVQVQIDQRLEDIVNRMFQRCFDDKKYKQAIGIALETRRIDIFEKAVKEAVGLIS</sequence>
<dbReference type="Pfam" id="PF21505">
    <property type="entry name" value="RPN2_N"/>
    <property type="match status" value="1"/>
</dbReference>
<dbReference type="Proteomes" id="UP000663873">
    <property type="component" value="Unassembled WGS sequence"/>
</dbReference>
<protein>
    <recommendedName>
        <fullName evidence="2">26S proteasome non-ATPase regulatory subunit 1/RPN2 N-terminal domain-containing protein</fullName>
    </recommendedName>
</protein>
<feature type="non-terminal residue" evidence="3">
    <location>
        <position position="1"/>
    </location>
</feature>
<evidence type="ECO:0000256" key="1">
    <source>
        <dbReference type="ARBA" id="ARBA00022737"/>
    </source>
</evidence>
<accession>A0A821V1F6</accession>
<keyword evidence="4" id="KW-1185">Reference proteome</keyword>
<keyword evidence="1" id="KW-0677">Repeat</keyword>
<dbReference type="PANTHER" id="PTHR10943:SF2">
    <property type="entry name" value="26S PROTEASOME NON-ATPASE REGULATORY SUBUNIT 1"/>
    <property type="match status" value="1"/>
</dbReference>
<dbReference type="GO" id="GO:0005634">
    <property type="term" value="C:nucleus"/>
    <property type="evidence" value="ECO:0007669"/>
    <property type="project" value="TreeGrafter"/>
</dbReference>
<feature type="domain" description="26S proteasome non-ATPase regulatory subunit 1/RPN2 N-terminal" evidence="2">
    <location>
        <begin position="5"/>
        <end position="53"/>
    </location>
</feature>
<dbReference type="InterPro" id="IPR048570">
    <property type="entry name" value="PSMD1_RPN2_N"/>
</dbReference>
<organism evidence="3 4">
    <name type="scientific">Rotaria socialis</name>
    <dbReference type="NCBI Taxonomy" id="392032"/>
    <lineage>
        <taxon>Eukaryota</taxon>
        <taxon>Metazoa</taxon>
        <taxon>Spiralia</taxon>
        <taxon>Gnathifera</taxon>
        <taxon>Rotifera</taxon>
        <taxon>Eurotatoria</taxon>
        <taxon>Bdelloidea</taxon>
        <taxon>Philodinida</taxon>
        <taxon>Philodinidae</taxon>
        <taxon>Rotaria</taxon>
    </lineage>
</organism>
<name>A0A821V1F6_9BILA</name>
<evidence type="ECO:0000313" key="3">
    <source>
        <dbReference type="EMBL" id="CAF4899400.1"/>
    </source>
</evidence>
<evidence type="ECO:0000313" key="4">
    <source>
        <dbReference type="Proteomes" id="UP000663873"/>
    </source>
</evidence>
<dbReference type="AlphaFoldDB" id="A0A821V1F6"/>